<evidence type="ECO:0000313" key="3">
    <source>
        <dbReference type="EMBL" id="KAG6517436.1"/>
    </source>
</evidence>
<dbReference type="InterPro" id="IPR001584">
    <property type="entry name" value="Integrase_cat-core"/>
</dbReference>
<feature type="region of interest" description="Disordered" evidence="1">
    <location>
        <begin position="101"/>
        <end position="130"/>
    </location>
</feature>
<dbReference type="GO" id="GO:0015074">
    <property type="term" value="P:DNA integration"/>
    <property type="evidence" value="ECO:0007669"/>
    <property type="project" value="InterPro"/>
</dbReference>
<dbReference type="InterPro" id="IPR036397">
    <property type="entry name" value="RNaseH_sf"/>
</dbReference>
<dbReference type="PANTHER" id="PTHR11439:SF515">
    <property type="entry name" value="GAG-POL POLYPROTEIN"/>
    <property type="match status" value="1"/>
</dbReference>
<dbReference type="InterPro" id="IPR012337">
    <property type="entry name" value="RNaseH-like_sf"/>
</dbReference>
<evidence type="ECO:0000313" key="4">
    <source>
        <dbReference type="Proteomes" id="UP000734854"/>
    </source>
</evidence>
<protein>
    <recommendedName>
        <fullName evidence="2">Integrase catalytic domain-containing protein</fullName>
    </recommendedName>
</protein>
<feature type="domain" description="Integrase catalytic" evidence="2">
    <location>
        <begin position="1"/>
        <end position="75"/>
    </location>
</feature>
<name>A0A8J5GZE7_ZINOF</name>
<feature type="compositionally biased region" description="Polar residues" evidence="1">
    <location>
        <begin position="105"/>
        <end position="129"/>
    </location>
</feature>
<proteinExistence type="predicted"/>
<dbReference type="PANTHER" id="PTHR11439">
    <property type="entry name" value="GAG-POL-RELATED RETROTRANSPOSON"/>
    <property type="match status" value="1"/>
</dbReference>
<evidence type="ECO:0000256" key="1">
    <source>
        <dbReference type="SAM" id="MobiDB-lite"/>
    </source>
</evidence>
<keyword evidence="4" id="KW-1185">Reference proteome</keyword>
<dbReference type="Proteomes" id="UP000734854">
    <property type="component" value="Unassembled WGS sequence"/>
</dbReference>
<dbReference type="Gene3D" id="3.30.420.10">
    <property type="entry name" value="Ribonuclease H-like superfamily/Ribonuclease H"/>
    <property type="match status" value="1"/>
</dbReference>
<accession>A0A8J5GZE7</accession>
<comment type="caution">
    <text evidence="3">The sequence shown here is derived from an EMBL/GenBank/DDBJ whole genome shotgun (WGS) entry which is preliminary data.</text>
</comment>
<sequence>MAPYTPQQNGVVERWNHTVIAMTRSLLKGTQIPTRFWGESVRHVVYLLNHLPTKVLGERANNEEKVPKFMVVDTFDTDKVILAANIEVGAEDVTTPTIGVVPMTRASSPSTPSSNTHAASSPSITNSPESYEGPVCFRSIADIYTNTEEVVGIDEEEGEVMMMIFEEPTCYQEAATEACWQSAYAKKILSQFKMTDCNAIKHPMEFKTHLHKDLEGTPVDATEYMRIIGCSRYLLHTRPDLSYSVGMSSRYMERPTIMHHKIVALSSCEAEFMAATTMAFHALWLRSLASELTGVKSKPAVEEPTFLLYFKGMVSEHLSNGRLVHLVAIAAVVCDPSGNLLLKIQKPMSIADVGTYRKVVETAALIEGLNFSIYSKDIETSLGYDQSTLTTISFFKDFSANVAPVSSTRSCCRGSSSPLALL</sequence>
<dbReference type="EMBL" id="JACMSC010000006">
    <property type="protein sequence ID" value="KAG6517436.1"/>
    <property type="molecule type" value="Genomic_DNA"/>
</dbReference>
<organism evidence="3 4">
    <name type="scientific">Zingiber officinale</name>
    <name type="common">Ginger</name>
    <name type="synonym">Amomum zingiber</name>
    <dbReference type="NCBI Taxonomy" id="94328"/>
    <lineage>
        <taxon>Eukaryota</taxon>
        <taxon>Viridiplantae</taxon>
        <taxon>Streptophyta</taxon>
        <taxon>Embryophyta</taxon>
        <taxon>Tracheophyta</taxon>
        <taxon>Spermatophyta</taxon>
        <taxon>Magnoliopsida</taxon>
        <taxon>Liliopsida</taxon>
        <taxon>Zingiberales</taxon>
        <taxon>Zingiberaceae</taxon>
        <taxon>Zingiber</taxon>
    </lineage>
</organism>
<dbReference type="PROSITE" id="PS50994">
    <property type="entry name" value="INTEGRASE"/>
    <property type="match status" value="1"/>
</dbReference>
<dbReference type="GO" id="GO:0003676">
    <property type="term" value="F:nucleic acid binding"/>
    <property type="evidence" value="ECO:0007669"/>
    <property type="project" value="InterPro"/>
</dbReference>
<evidence type="ECO:0000259" key="2">
    <source>
        <dbReference type="PROSITE" id="PS50994"/>
    </source>
</evidence>
<dbReference type="AlphaFoldDB" id="A0A8J5GZE7"/>
<dbReference type="SUPFAM" id="SSF53098">
    <property type="entry name" value="Ribonuclease H-like"/>
    <property type="match status" value="1"/>
</dbReference>
<gene>
    <name evidence="3" type="ORF">ZIOFF_020828</name>
</gene>
<reference evidence="3 4" key="1">
    <citation type="submission" date="2020-08" db="EMBL/GenBank/DDBJ databases">
        <title>Plant Genome Project.</title>
        <authorList>
            <person name="Zhang R.-G."/>
        </authorList>
    </citation>
    <scope>NUCLEOTIDE SEQUENCE [LARGE SCALE GENOMIC DNA]</scope>
    <source>
        <tissue evidence="3">Rhizome</tissue>
    </source>
</reference>